<evidence type="ECO:0000256" key="1">
    <source>
        <dbReference type="ARBA" id="ARBA00005686"/>
    </source>
</evidence>
<comment type="caution">
    <text evidence="4">The sequence shown here is derived from an EMBL/GenBank/DDBJ whole genome shotgun (WGS) entry which is preliminary data.</text>
</comment>
<keyword evidence="2" id="KW-0808">Transferase</keyword>
<name>A0A841J0S4_9SPHN</name>
<dbReference type="EC" id="2.3.1.-" evidence="2"/>
<organism evidence="4 5">
    <name type="scientific">Sphingobium subterraneum</name>
    <dbReference type="NCBI Taxonomy" id="627688"/>
    <lineage>
        <taxon>Bacteria</taxon>
        <taxon>Pseudomonadati</taxon>
        <taxon>Pseudomonadota</taxon>
        <taxon>Alphaproteobacteria</taxon>
        <taxon>Sphingomonadales</taxon>
        <taxon>Sphingomonadaceae</taxon>
        <taxon>Sphingobium</taxon>
    </lineage>
</organism>
<dbReference type="GO" id="GO:0031640">
    <property type="term" value="P:killing of cells of another organism"/>
    <property type="evidence" value="ECO:0007669"/>
    <property type="project" value="UniProtKB-KW"/>
</dbReference>
<sequence length="108" mass="11484">MVMVSAEVDAKIREQIKGGVFPIRLASDDWASGEALWLLDVIAPPRKVATAVLANFSQIAKGRPVAIHPVVARSVEPELLEKMKVRREGEGAGETQAAPARDAGDGAK</sequence>
<keyword evidence="2" id="KW-0963">Cytoplasm</keyword>
<dbReference type="EMBL" id="JACIJP010000003">
    <property type="protein sequence ID" value="MBB6124447.1"/>
    <property type="molecule type" value="Genomic_DNA"/>
</dbReference>
<evidence type="ECO:0000256" key="2">
    <source>
        <dbReference type="RuleBase" id="RU368102"/>
    </source>
</evidence>
<keyword evidence="5" id="KW-1185">Reference proteome</keyword>
<dbReference type="InterPro" id="IPR003996">
    <property type="entry name" value="RTX_toxin-activating_protC_bac"/>
</dbReference>
<accession>A0A841J0S4</accession>
<gene>
    <name evidence="4" type="ORF">FHS92_002192</name>
</gene>
<dbReference type="GO" id="GO:0005737">
    <property type="term" value="C:cytoplasm"/>
    <property type="evidence" value="ECO:0007669"/>
    <property type="project" value="UniProtKB-SubCell"/>
</dbReference>
<evidence type="ECO:0000313" key="5">
    <source>
        <dbReference type="Proteomes" id="UP000552700"/>
    </source>
</evidence>
<reference evidence="4 5" key="1">
    <citation type="submission" date="2020-08" db="EMBL/GenBank/DDBJ databases">
        <title>Genomic Encyclopedia of Type Strains, Phase IV (KMG-IV): sequencing the most valuable type-strain genomes for metagenomic binning, comparative biology and taxonomic classification.</title>
        <authorList>
            <person name="Goeker M."/>
        </authorList>
    </citation>
    <scope>NUCLEOTIDE SEQUENCE [LARGE SCALE GENOMIC DNA]</scope>
    <source>
        <strain evidence="4 5">DSM 102255</strain>
    </source>
</reference>
<evidence type="ECO:0000256" key="3">
    <source>
        <dbReference type="SAM" id="MobiDB-lite"/>
    </source>
</evidence>
<dbReference type="Proteomes" id="UP000552700">
    <property type="component" value="Unassembled WGS sequence"/>
</dbReference>
<comment type="function">
    <text evidence="2">Involved in fatty acylation of protoxin at internal lysine residues, thereby converting it to the active toxin.</text>
</comment>
<protein>
    <recommendedName>
        <fullName evidence="2">RTX toxin-activating lysine-acyltransferase</fullName>
        <ecNumber evidence="2">2.3.1.-</ecNumber>
    </recommendedName>
</protein>
<evidence type="ECO:0000313" key="4">
    <source>
        <dbReference type="EMBL" id="MBB6124447.1"/>
    </source>
</evidence>
<proteinExistence type="inferred from homology"/>
<dbReference type="Pfam" id="PF02794">
    <property type="entry name" value="HlyC"/>
    <property type="match status" value="1"/>
</dbReference>
<keyword evidence="2" id="KW-0012">Acyltransferase</keyword>
<comment type="subcellular location">
    <subcellularLocation>
        <location evidence="2">Cytoplasm</location>
    </subcellularLocation>
</comment>
<dbReference type="AlphaFoldDB" id="A0A841J0S4"/>
<feature type="region of interest" description="Disordered" evidence="3">
    <location>
        <begin position="83"/>
        <end position="108"/>
    </location>
</feature>
<keyword evidence="2" id="KW-0204">Cytolysis</keyword>
<dbReference type="GO" id="GO:0016746">
    <property type="term" value="F:acyltransferase activity"/>
    <property type="evidence" value="ECO:0007669"/>
    <property type="project" value="UniProtKB-UniRule"/>
</dbReference>
<comment type="similarity">
    <text evidence="1 2">Belongs to the RTX toxin acyltransferase family.</text>
</comment>
<dbReference type="GO" id="GO:0009404">
    <property type="term" value="P:toxin metabolic process"/>
    <property type="evidence" value="ECO:0007669"/>
    <property type="project" value="UniProtKB-UniRule"/>
</dbReference>